<feature type="transmembrane region" description="Helical" evidence="2">
    <location>
        <begin position="60"/>
        <end position="84"/>
    </location>
</feature>
<sequence length="344" mass="37715">MCAGQSVGLTNNLTEDELQRYYLLPDNTAITTTGPGVPSETTHARKEVTPATSPTSSTQAYIGLITGALAMVILLLACTVFLMIRRGRKKVSKVALLHKHTALVSSSTKPTTINMKDLKNNTMTTPIINNSLSRSRLSVKSKGGNNTIGSDTSKKQKKCNLYGHVTGEESDSENSSVYHEPYKLLPNGKQEYGSLLKKEGISTSKSGEYTDFTSVNSFQEDMKYTPPTFYNLTPPPPPSSRPPGYDVQNGVLPQNGVIPSENYYAATDIVKGERREQHFTPGRFTPIKLPEGPPLEGVAHLLDFPRHRLRLLEKLGEGDFGMVSWELGVGSWELGVGSWELVIR</sequence>
<protein>
    <submittedName>
        <fullName evidence="3">Uncharacterized protein</fullName>
    </submittedName>
</protein>
<accession>A0A9N9SBY2</accession>
<feature type="region of interest" description="Disordered" evidence="1">
    <location>
        <begin position="136"/>
        <end position="155"/>
    </location>
</feature>
<feature type="region of interest" description="Disordered" evidence="1">
    <location>
        <begin position="32"/>
        <end position="53"/>
    </location>
</feature>
<dbReference type="AlphaFoldDB" id="A0A9N9SBY2"/>
<evidence type="ECO:0000313" key="4">
    <source>
        <dbReference type="Proteomes" id="UP001153737"/>
    </source>
</evidence>
<name>A0A9N9SBY2_PHACE</name>
<keyword evidence="2" id="KW-1133">Transmembrane helix</keyword>
<keyword evidence="2" id="KW-0812">Transmembrane</keyword>
<keyword evidence="2" id="KW-0472">Membrane</keyword>
<dbReference type="EMBL" id="OU896719">
    <property type="protein sequence ID" value="CAG9816147.1"/>
    <property type="molecule type" value="Genomic_DNA"/>
</dbReference>
<dbReference type="OrthoDB" id="6071166at2759"/>
<keyword evidence="4" id="KW-1185">Reference proteome</keyword>
<evidence type="ECO:0000256" key="1">
    <source>
        <dbReference type="SAM" id="MobiDB-lite"/>
    </source>
</evidence>
<reference evidence="3" key="2">
    <citation type="submission" date="2022-10" db="EMBL/GenBank/DDBJ databases">
        <authorList>
            <consortium name="ENA_rothamsted_submissions"/>
            <consortium name="culmorum"/>
            <person name="King R."/>
        </authorList>
    </citation>
    <scope>NUCLEOTIDE SEQUENCE</scope>
</reference>
<gene>
    <name evidence="3" type="ORF">PHAECO_LOCUS3848</name>
</gene>
<proteinExistence type="predicted"/>
<evidence type="ECO:0000313" key="3">
    <source>
        <dbReference type="EMBL" id="CAG9816147.1"/>
    </source>
</evidence>
<organism evidence="3 4">
    <name type="scientific">Phaedon cochleariae</name>
    <name type="common">Mustard beetle</name>
    <dbReference type="NCBI Taxonomy" id="80249"/>
    <lineage>
        <taxon>Eukaryota</taxon>
        <taxon>Metazoa</taxon>
        <taxon>Ecdysozoa</taxon>
        <taxon>Arthropoda</taxon>
        <taxon>Hexapoda</taxon>
        <taxon>Insecta</taxon>
        <taxon>Pterygota</taxon>
        <taxon>Neoptera</taxon>
        <taxon>Endopterygota</taxon>
        <taxon>Coleoptera</taxon>
        <taxon>Polyphaga</taxon>
        <taxon>Cucujiformia</taxon>
        <taxon>Chrysomeloidea</taxon>
        <taxon>Chrysomelidae</taxon>
        <taxon>Chrysomelinae</taxon>
        <taxon>Chrysomelini</taxon>
        <taxon>Phaedon</taxon>
    </lineage>
</organism>
<evidence type="ECO:0000256" key="2">
    <source>
        <dbReference type="SAM" id="Phobius"/>
    </source>
</evidence>
<dbReference type="Proteomes" id="UP001153737">
    <property type="component" value="Chromosome 13"/>
</dbReference>
<reference evidence="3" key="1">
    <citation type="submission" date="2022-01" db="EMBL/GenBank/DDBJ databases">
        <authorList>
            <person name="King R."/>
        </authorList>
    </citation>
    <scope>NUCLEOTIDE SEQUENCE</scope>
</reference>